<dbReference type="GO" id="GO:0004748">
    <property type="term" value="F:ribonucleoside-diphosphate reductase activity, thioredoxin disulfide as acceptor"/>
    <property type="evidence" value="ECO:0007669"/>
    <property type="project" value="TreeGrafter"/>
</dbReference>
<keyword evidence="2" id="KW-0472">Membrane</keyword>
<accession>A0AAV8S8W5</accession>
<dbReference type="SUPFAM" id="SSF51998">
    <property type="entry name" value="PFL-like glycyl radical enzymes"/>
    <property type="match status" value="1"/>
</dbReference>
<feature type="transmembrane region" description="Helical" evidence="2">
    <location>
        <begin position="36"/>
        <end position="55"/>
    </location>
</feature>
<keyword evidence="5" id="KW-1185">Reference proteome</keyword>
<protein>
    <recommendedName>
        <fullName evidence="3">Ribonucleotide reductase large subunit C-terminal domain-containing protein</fullName>
    </recommendedName>
</protein>
<sequence>MTQKGLPGNPVIDGSGMILLVMLIKEKGRGKICSLFLVFIIEIKVNFFGAFAVYLEPWHADIFEFLDLRKNHGKEEHRARDLFYVLWVPDLFMERVQSNGVWSLFCPNEASGLANYWGKEFEELYTKYERNDTCNRKSNQQNLGTIKSSNLCTEIIEYTSPTETIVCNLESIALPRYVSEKGIPIDAHPSKLVGSRDCKTKSFDFDKLVEAQQLNKEIFETIYYHSLKAFSEISAIEGPYETFKGSPISKGILQPDMWNVVPSSRWSWDVLRETTPTNGLSLSPPVLHHRLLLAWTRELIAMADQLSYNRLAHRRPDL</sequence>
<dbReference type="PRINTS" id="PR01183">
    <property type="entry name" value="RIBORDTASEM1"/>
</dbReference>
<dbReference type="Proteomes" id="UP001159364">
    <property type="component" value="Linkage Group LG12"/>
</dbReference>
<comment type="caution">
    <text evidence="4">The sequence shown here is derived from an EMBL/GenBank/DDBJ whole genome shotgun (WGS) entry which is preliminary data.</text>
</comment>
<dbReference type="EMBL" id="JAIWQS010000012">
    <property type="protein sequence ID" value="KAJ8748646.1"/>
    <property type="molecule type" value="Genomic_DNA"/>
</dbReference>
<dbReference type="InterPro" id="IPR000788">
    <property type="entry name" value="RNR_lg_C"/>
</dbReference>
<feature type="domain" description="Ribonucleotide reductase large subunit C-terminal" evidence="3">
    <location>
        <begin position="49"/>
        <end position="131"/>
    </location>
</feature>
<evidence type="ECO:0000313" key="5">
    <source>
        <dbReference type="Proteomes" id="UP001159364"/>
    </source>
</evidence>
<evidence type="ECO:0000259" key="3">
    <source>
        <dbReference type="Pfam" id="PF02867"/>
    </source>
</evidence>
<dbReference type="Pfam" id="PF02867">
    <property type="entry name" value="Ribonuc_red_lgC"/>
    <property type="match status" value="2"/>
</dbReference>
<name>A0AAV8S8W5_9ROSI</name>
<feature type="domain" description="Ribonucleotide reductase large subunit C-terminal" evidence="3">
    <location>
        <begin position="209"/>
        <end position="280"/>
    </location>
</feature>
<dbReference type="PANTHER" id="PTHR11573:SF6">
    <property type="entry name" value="RIBONUCLEOSIDE-DIPHOSPHATE REDUCTASE LARGE SUBUNIT"/>
    <property type="match status" value="1"/>
</dbReference>
<dbReference type="GO" id="GO:0009263">
    <property type="term" value="P:deoxyribonucleotide biosynthetic process"/>
    <property type="evidence" value="ECO:0007669"/>
    <property type="project" value="TreeGrafter"/>
</dbReference>
<keyword evidence="2" id="KW-0812">Transmembrane</keyword>
<dbReference type="AlphaFoldDB" id="A0AAV8S8W5"/>
<evidence type="ECO:0000256" key="2">
    <source>
        <dbReference type="SAM" id="Phobius"/>
    </source>
</evidence>
<organism evidence="4 5">
    <name type="scientific">Erythroxylum novogranatense</name>
    <dbReference type="NCBI Taxonomy" id="1862640"/>
    <lineage>
        <taxon>Eukaryota</taxon>
        <taxon>Viridiplantae</taxon>
        <taxon>Streptophyta</taxon>
        <taxon>Embryophyta</taxon>
        <taxon>Tracheophyta</taxon>
        <taxon>Spermatophyta</taxon>
        <taxon>Magnoliopsida</taxon>
        <taxon>eudicotyledons</taxon>
        <taxon>Gunneridae</taxon>
        <taxon>Pentapetalae</taxon>
        <taxon>rosids</taxon>
        <taxon>fabids</taxon>
        <taxon>Malpighiales</taxon>
        <taxon>Erythroxylaceae</taxon>
        <taxon>Erythroxylum</taxon>
    </lineage>
</organism>
<keyword evidence="2" id="KW-1133">Transmembrane helix</keyword>
<dbReference type="Gene3D" id="3.20.70.20">
    <property type="match status" value="2"/>
</dbReference>
<dbReference type="PANTHER" id="PTHR11573">
    <property type="entry name" value="RIBONUCLEOSIDE-DIPHOSPHATE REDUCTASE LARGE CHAIN"/>
    <property type="match status" value="1"/>
</dbReference>
<dbReference type="GO" id="GO:0005971">
    <property type="term" value="C:ribonucleoside-diphosphate reductase complex"/>
    <property type="evidence" value="ECO:0007669"/>
    <property type="project" value="TreeGrafter"/>
</dbReference>
<comment type="similarity">
    <text evidence="1">Belongs to the ribonucleoside diphosphate reductase large chain family.</text>
</comment>
<dbReference type="InterPro" id="IPR039718">
    <property type="entry name" value="Rrm1"/>
</dbReference>
<reference evidence="4 5" key="1">
    <citation type="submission" date="2021-09" db="EMBL/GenBank/DDBJ databases">
        <title>Genomic insights and catalytic innovation underlie evolution of tropane alkaloids biosynthesis.</title>
        <authorList>
            <person name="Wang Y.-J."/>
            <person name="Tian T."/>
            <person name="Huang J.-P."/>
            <person name="Huang S.-X."/>
        </authorList>
    </citation>
    <scope>NUCLEOTIDE SEQUENCE [LARGE SCALE GENOMIC DNA]</scope>
    <source>
        <strain evidence="4">KIB-2018</strain>
        <tissue evidence="4">Leaf</tissue>
    </source>
</reference>
<gene>
    <name evidence="4" type="ORF">K2173_008091</name>
</gene>
<proteinExistence type="inferred from homology"/>
<dbReference type="GO" id="GO:0005524">
    <property type="term" value="F:ATP binding"/>
    <property type="evidence" value="ECO:0007669"/>
    <property type="project" value="TreeGrafter"/>
</dbReference>
<evidence type="ECO:0000313" key="4">
    <source>
        <dbReference type="EMBL" id="KAJ8748646.1"/>
    </source>
</evidence>
<evidence type="ECO:0000256" key="1">
    <source>
        <dbReference type="ARBA" id="ARBA00010406"/>
    </source>
</evidence>